<keyword evidence="5 10" id="KW-0597">Phosphoprotein</keyword>
<dbReference type="InterPro" id="IPR001789">
    <property type="entry name" value="Sig_transdc_resp-reg_receiver"/>
</dbReference>
<dbReference type="InterPro" id="IPR003594">
    <property type="entry name" value="HATPase_dom"/>
</dbReference>
<evidence type="ECO:0000256" key="4">
    <source>
        <dbReference type="ARBA" id="ARBA00018672"/>
    </source>
</evidence>
<keyword evidence="7" id="KW-0418">Kinase</keyword>
<dbReference type="PROSITE" id="PS50109">
    <property type="entry name" value="HIS_KIN"/>
    <property type="match status" value="1"/>
</dbReference>
<name>A0A9J6QPM6_9FIRM</name>
<evidence type="ECO:0000256" key="8">
    <source>
        <dbReference type="ARBA" id="ARBA00023012"/>
    </source>
</evidence>
<dbReference type="Gene3D" id="3.30.450.20">
    <property type="entry name" value="PAS domain"/>
    <property type="match status" value="2"/>
</dbReference>
<feature type="modified residue" description="4-aspartylphosphate" evidence="10">
    <location>
        <position position="732"/>
    </location>
</feature>
<dbReference type="PANTHER" id="PTHR43719:SF28">
    <property type="entry name" value="PEROXIDE STRESS-ACTIVATED HISTIDINE KINASE MAK1-RELATED"/>
    <property type="match status" value="1"/>
</dbReference>
<dbReference type="PANTHER" id="PTHR43719">
    <property type="entry name" value="TWO-COMPONENT HISTIDINE KINASE"/>
    <property type="match status" value="1"/>
</dbReference>
<dbReference type="FunFam" id="3.30.565.10:FF:000006">
    <property type="entry name" value="Sensor histidine kinase WalK"/>
    <property type="match status" value="1"/>
</dbReference>
<dbReference type="Pfam" id="PF00072">
    <property type="entry name" value="Response_reg"/>
    <property type="match status" value="2"/>
</dbReference>
<evidence type="ECO:0000313" key="14">
    <source>
        <dbReference type="EMBL" id="MCU7377938.1"/>
    </source>
</evidence>
<evidence type="ECO:0000313" key="15">
    <source>
        <dbReference type="Proteomes" id="UP001065549"/>
    </source>
</evidence>
<dbReference type="SMART" id="SM00388">
    <property type="entry name" value="HisKA"/>
    <property type="match status" value="1"/>
</dbReference>
<dbReference type="EMBL" id="JAOSHN010000002">
    <property type="protein sequence ID" value="MCU7377938.1"/>
    <property type="molecule type" value="Genomic_DNA"/>
</dbReference>
<evidence type="ECO:0000256" key="5">
    <source>
        <dbReference type="ARBA" id="ARBA00022553"/>
    </source>
</evidence>
<evidence type="ECO:0000259" key="12">
    <source>
        <dbReference type="PROSITE" id="PS50109"/>
    </source>
</evidence>
<feature type="domain" description="Response regulatory" evidence="13">
    <location>
        <begin position="536"/>
        <end position="656"/>
    </location>
</feature>
<dbReference type="Pfam" id="PF02518">
    <property type="entry name" value="HATPase_c"/>
    <property type="match status" value="1"/>
</dbReference>
<dbReference type="GO" id="GO:0016020">
    <property type="term" value="C:membrane"/>
    <property type="evidence" value="ECO:0007669"/>
    <property type="project" value="UniProtKB-SubCell"/>
</dbReference>
<feature type="coiled-coil region" evidence="11">
    <location>
        <begin position="260"/>
        <end position="287"/>
    </location>
</feature>
<dbReference type="SUPFAM" id="SSF55874">
    <property type="entry name" value="ATPase domain of HSP90 chaperone/DNA topoisomerase II/histidine kinase"/>
    <property type="match status" value="1"/>
</dbReference>
<dbReference type="NCBIfam" id="TIGR00229">
    <property type="entry name" value="sensory_box"/>
    <property type="match status" value="1"/>
</dbReference>
<comment type="function">
    <text evidence="9">May play the central regulatory role in sporulation. It may be an element of the effector pathway responsible for the activation of sporulation genes in response to nutritional stress. Spo0A may act in concert with spo0H (a sigma factor) to control the expression of some genes that are critical to the sporulation process.</text>
</comment>
<dbReference type="Gene3D" id="1.10.287.130">
    <property type="match status" value="1"/>
</dbReference>
<dbReference type="SUPFAM" id="SSF47384">
    <property type="entry name" value="Homodimeric domain of signal transducing histidine kinase"/>
    <property type="match status" value="1"/>
</dbReference>
<dbReference type="CDD" id="cd17546">
    <property type="entry name" value="REC_hyHK_CKI1_RcsC-like"/>
    <property type="match status" value="2"/>
</dbReference>
<comment type="caution">
    <text evidence="14">The sequence shown here is derived from an EMBL/GenBank/DDBJ whole genome shotgun (WGS) entry which is preliminary data.</text>
</comment>
<keyword evidence="15" id="KW-1185">Reference proteome</keyword>
<dbReference type="InterPro" id="IPR036097">
    <property type="entry name" value="HisK_dim/P_sf"/>
</dbReference>
<sequence>MATETESKQAKADESSDYEYRTLMSLLGVSVSKHLLDEHYTVIWANDFYYQLIGWTKEEYETRFHNHCDLYYKTDPEEWNLLVNTVTKALETKQEGYQLVSPIRRKNGERIWVKFSTAFADEYVNGYQVAYSVLTNIDDFVRMQKEQSVTYDNLPGFVAKFRVENGGFEFLEANGRFRDFFGSDGQECLPYGLTNYDTEKNRATFRQNLPLMEKGEPVHFTLQSKDPSGKDMWMQVNAECIDWVDQSPIYLVIYIDITDITEQRELQKQLEERSKLLNEALQAAEKANKSKSDFLSRMSHDIRTPMNAIMGMTAIASSHIDDKERIQDCLSKIEVSSKLLLSLINEVLDMSKIESGRITMADEEFSLSDILQSMITIIHPSVLEKQHTFDIHAYQLKHENVIGDPQRIEQVFLNILSNAIKYTPHKGKIVLDIKEKPSNRDGYGYYEFIFKDNGYGMTPEFVKKIFLPFERAEDDNIHTIQGTGLGMAISQNIVRMMGGDIQVSSSYGQGSVFTVTMYLKLQEEKEFDLKIKAVAPVLVVDDDQISCETTCQRLEELGLDSQWALSGEEAIKMAASAHQESLDYQAIIIDLKMPGMDGIETARQIRKRIGKHIPIILLSAYDWTEYEASAKAAGVDGFVVKPMLRSSLAYALKRYVLKETKEPVDQSRSKLRKGIHTGKRLLLVEDNDLNREIAVEILQRTGALVDIARNGQEAVDMFQAALEDTYSLIFMDIQMPVMGGIEATRIIRNLKRADAKKVPIIAMTANVFTEDIAESKAAGMNEHLAKPLDLEQIYQIMEQYLCDVGQQSKE</sequence>
<comment type="catalytic activity">
    <reaction evidence="1">
        <text>ATP + protein L-histidine = ADP + protein N-phospho-L-histidine.</text>
        <dbReference type="EC" id="2.7.13.3"/>
    </reaction>
</comment>
<evidence type="ECO:0000256" key="1">
    <source>
        <dbReference type="ARBA" id="ARBA00000085"/>
    </source>
</evidence>
<reference evidence="14" key="1">
    <citation type="submission" date="2022-09" db="EMBL/GenBank/DDBJ databases">
        <title>Culturomic study of gut microbiota in children with autism spectrum disorder.</title>
        <authorList>
            <person name="Efimov B.A."/>
            <person name="Chaplin A.V."/>
            <person name="Sokolova S.R."/>
            <person name="Pikina A.P."/>
            <person name="Korzhanova M."/>
            <person name="Belova V."/>
            <person name="Korostin D."/>
        </authorList>
    </citation>
    <scope>NUCLEOTIDE SEQUENCE</scope>
    <source>
        <strain evidence="14">ASD5510</strain>
    </source>
</reference>
<dbReference type="Gene3D" id="3.30.565.10">
    <property type="entry name" value="Histidine kinase-like ATPase, C-terminal domain"/>
    <property type="match status" value="1"/>
</dbReference>
<dbReference type="InterPro" id="IPR050956">
    <property type="entry name" value="2C_system_His_kinase"/>
</dbReference>
<dbReference type="SUPFAM" id="SSF52172">
    <property type="entry name" value="CheY-like"/>
    <property type="match status" value="2"/>
</dbReference>
<comment type="subcellular location">
    <subcellularLocation>
        <location evidence="2">Membrane</location>
    </subcellularLocation>
</comment>
<evidence type="ECO:0000256" key="9">
    <source>
        <dbReference type="ARBA" id="ARBA00024867"/>
    </source>
</evidence>
<proteinExistence type="predicted"/>
<keyword evidence="6" id="KW-0808">Transferase</keyword>
<dbReference type="InterPro" id="IPR036890">
    <property type="entry name" value="HATPase_C_sf"/>
</dbReference>
<evidence type="ECO:0000256" key="6">
    <source>
        <dbReference type="ARBA" id="ARBA00022679"/>
    </source>
</evidence>
<evidence type="ECO:0000256" key="11">
    <source>
        <dbReference type="SAM" id="Coils"/>
    </source>
</evidence>
<evidence type="ECO:0000256" key="7">
    <source>
        <dbReference type="ARBA" id="ARBA00022777"/>
    </source>
</evidence>
<dbReference type="PRINTS" id="PR00344">
    <property type="entry name" value="BCTRLSENSOR"/>
</dbReference>
<dbReference type="InterPro" id="IPR003661">
    <property type="entry name" value="HisK_dim/P_dom"/>
</dbReference>
<dbReference type="SMART" id="SM00387">
    <property type="entry name" value="HATPase_c"/>
    <property type="match status" value="1"/>
</dbReference>
<evidence type="ECO:0000256" key="3">
    <source>
        <dbReference type="ARBA" id="ARBA00012438"/>
    </source>
</evidence>
<evidence type="ECO:0000256" key="10">
    <source>
        <dbReference type="PROSITE-ProRule" id="PRU00169"/>
    </source>
</evidence>
<dbReference type="Proteomes" id="UP001065549">
    <property type="component" value="Unassembled WGS sequence"/>
</dbReference>
<accession>A0A9J6QPM6</accession>
<dbReference type="EC" id="2.7.13.3" evidence="3"/>
<dbReference type="InterPro" id="IPR000014">
    <property type="entry name" value="PAS"/>
</dbReference>
<dbReference type="RefSeq" id="WP_227755155.1">
    <property type="nucleotide sequence ID" value="NZ_JAJAGH010000006.1"/>
</dbReference>
<dbReference type="CDD" id="cd00082">
    <property type="entry name" value="HisKA"/>
    <property type="match status" value="1"/>
</dbReference>
<dbReference type="PROSITE" id="PS50110">
    <property type="entry name" value="RESPONSE_REGULATORY"/>
    <property type="match status" value="2"/>
</dbReference>
<protein>
    <recommendedName>
        <fullName evidence="4">Stage 0 sporulation protein A homolog</fullName>
        <ecNumber evidence="3">2.7.13.3</ecNumber>
    </recommendedName>
</protein>
<dbReference type="InterPro" id="IPR011006">
    <property type="entry name" value="CheY-like_superfamily"/>
</dbReference>
<feature type="modified residue" description="4-aspartylphosphate" evidence="10">
    <location>
        <position position="590"/>
    </location>
</feature>
<organism evidence="14 15">
    <name type="scientific">Hominibacterium faecale</name>
    <dbReference type="NCBI Taxonomy" id="2839743"/>
    <lineage>
        <taxon>Bacteria</taxon>
        <taxon>Bacillati</taxon>
        <taxon>Bacillota</taxon>
        <taxon>Clostridia</taxon>
        <taxon>Peptostreptococcales</taxon>
        <taxon>Anaerovoracaceae</taxon>
        <taxon>Hominibacterium</taxon>
    </lineage>
</organism>
<evidence type="ECO:0000256" key="2">
    <source>
        <dbReference type="ARBA" id="ARBA00004370"/>
    </source>
</evidence>
<dbReference type="AlphaFoldDB" id="A0A9J6QPM6"/>
<dbReference type="InterPro" id="IPR004358">
    <property type="entry name" value="Sig_transdc_His_kin-like_C"/>
</dbReference>
<evidence type="ECO:0000259" key="13">
    <source>
        <dbReference type="PROSITE" id="PS50110"/>
    </source>
</evidence>
<dbReference type="SUPFAM" id="SSF55785">
    <property type="entry name" value="PYP-like sensor domain (PAS domain)"/>
    <property type="match status" value="2"/>
</dbReference>
<dbReference type="SMART" id="SM00448">
    <property type="entry name" value="REC"/>
    <property type="match status" value="2"/>
</dbReference>
<keyword evidence="8" id="KW-0902">Two-component regulatory system</keyword>
<dbReference type="GO" id="GO:0000155">
    <property type="term" value="F:phosphorelay sensor kinase activity"/>
    <property type="evidence" value="ECO:0007669"/>
    <property type="project" value="InterPro"/>
</dbReference>
<feature type="domain" description="Histidine kinase" evidence="12">
    <location>
        <begin position="297"/>
        <end position="521"/>
    </location>
</feature>
<feature type="domain" description="Response regulatory" evidence="13">
    <location>
        <begin position="680"/>
        <end position="801"/>
    </location>
</feature>
<dbReference type="Pfam" id="PF00512">
    <property type="entry name" value="HisKA"/>
    <property type="match status" value="1"/>
</dbReference>
<gene>
    <name evidence="14" type="ORF">OBO34_06175</name>
</gene>
<dbReference type="InterPro" id="IPR035965">
    <property type="entry name" value="PAS-like_dom_sf"/>
</dbReference>
<keyword evidence="11" id="KW-0175">Coiled coil</keyword>
<dbReference type="Gene3D" id="3.40.50.2300">
    <property type="match status" value="2"/>
</dbReference>
<dbReference type="InterPro" id="IPR005467">
    <property type="entry name" value="His_kinase_dom"/>
</dbReference>